<evidence type="ECO:0000313" key="3">
    <source>
        <dbReference type="Proteomes" id="UP000187283"/>
    </source>
</evidence>
<accession>A0A1R1YGV5</accession>
<proteinExistence type="predicted"/>
<reference evidence="2 3" key="1">
    <citation type="submission" date="2017-01" db="EMBL/GenBank/DDBJ databases">
        <authorList>
            <person name="Mah S.A."/>
            <person name="Swanson W.J."/>
            <person name="Moy G.W."/>
            <person name="Vacquier V.D."/>
        </authorList>
    </citation>
    <scope>NUCLEOTIDE SEQUENCE [LARGE SCALE GENOMIC DNA]</scope>
    <source>
        <strain evidence="2 3">GSMNP</strain>
    </source>
</reference>
<dbReference type="AlphaFoldDB" id="A0A1R1YGV5"/>
<protein>
    <submittedName>
        <fullName evidence="2">Uncharacterized protein</fullName>
    </submittedName>
</protein>
<sequence length="77" mass="8555">MTELEIALKIIDQILIGSFLKPVITHQSIPNLIPVIFGHCGCFLLHTTAILRPEISSLLFIHGNSAKNRLLKEAHSQ</sequence>
<organism evidence="2 3">
    <name type="scientific">Smittium culicis</name>
    <dbReference type="NCBI Taxonomy" id="133412"/>
    <lineage>
        <taxon>Eukaryota</taxon>
        <taxon>Fungi</taxon>
        <taxon>Fungi incertae sedis</taxon>
        <taxon>Zoopagomycota</taxon>
        <taxon>Kickxellomycotina</taxon>
        <taxon>Harpellomycetes</taxon>
        <taxon>Harpellales</taxon>
        <taxon>Legeriomycetaceae</taxon>
        <taxon>Smittium</taxon>
    </lineage>
</organism>
<dbReference type="EMBL" id="LSSN01000062">
    <property type="protein sequence ID" value="OMJ26148.1"/>
    <property type="molecule type" value="Genomic_DNA"/>
</dbReference>
<comment type="caution">
    <text evidence="2">The sequence shown here is derived from an EMBL/GenBank/DDBJ whole genome shotgun (WGS) entry which is preliminary data.</text>
</comment>
<evidence type="ECO:0000313" key="1">
    <source>
        <dbReference type="EMBL" id="OMJ18098.1"/>
    </source>
</evidence>
<dbReference type="EMBL" id="LSSN01001842">
    <property type="protein sequence ID" value="OMJ18098.1"/>
    <property type="molecule type" value="Genomic_DNA"/>
</dbReference>
<name>A0A1R1YGV5_9FUNG</name>
<evidence type="ECO:0000313" key="2">
    <source>
        <dbReference type="EMBL" id="OMJ26148.1"/>
    </source>
</evidence>
<keyword evidence="3" id="KW-1185">Reference proteome</keyword>
<gene>
    <name evidence="2" type="ORF">AYI70_g397</name>
    <name evidence="1" type="ORF">AYI70_g5553</name>
</gene>
<dbReference type="Proteomes" id="UP000187283">
    <property type="component" value="Unassembled WGS sequence"/>
</dbReference>